<accession>A0AAW4X1P7</accession>
<reference evidence="9 10" key="1">
    <citation type="submission" date="2021-10" db="EMBL/GenBank/DDBJ databases">
        <authorList>
            <person name="Grouzdev D.S."/>
            <person name="Pantiukh K.S."/>
            <person name="Krutkina M.S."/>
        </authorList>
    </citation>
    <scope>NUCLEOTIDE SEQUENCE [LARGE SCALE GENOMIC DNA]</scope>
    <source>
        <strain evidence="9 10">Z-7514</strain>
    </source>
</reference>
<evidence type="ECO:0000313" key="9">
    <source>
        <dbReference type="EMBL" id="MCC3145740.1"/>
    </source>
</evidence>
<protein>
    <submittedName>
        <fullName evidence="9">Sugar ABC transporter permease</fullName>
    </submittedName>
</protein>
<sequence>MEFNSNKKKNFIKALPFILPFMIVYLVFLVFPIIRGFWMSLHRWTIVRKMHFVGFSNYIEMFQDSSFWSSFGNTMIFVLVSTPTIVLAGLVLALICNQKIRGKLFLKISFFLPYVLSVAVISSIMVYLFQTNNGFINMFLEDIGVISNGIQWLSRDLLAWFVVVFATLWWTVGFNMILYLAALQDIPESYYEAASVDGATPLEQFLYITLPQLKPITWVIVLLQIIFSYKVFAQIWLITGGGPGTATRPIIQYIYETSFRQNSLGYGATMSFTIFVILIIISVAQIVIRRKRSDVQ</sequence>
<keyword evidence="3" id="KW-1003">Cell membrane</keyword>
<comment type="subcellular location">
    <subcellularLocation>
        <location evidence="1 7">Cell membrane</location>
        <topology evidence="1 7">Multi-pass membrane protein</topology>
    </subcellularLocation>
</comment>
<evidence type="ECO:0000256" key="1">
    <source>
        <dbReference type="ARBA" id="ARBA00004651"/>
    </source>
</evidence>
<feature type="transmembrane region" description="Helical" evidence="7">
    <location>
        <begin position="75"/>
        <end position="96"/>
    </location>
</feature>
<evidence type="ECO:0000256" key="3">
    <source>
        <dbReference type="ARBA" id="ARBA00022475"/>
    </source>
</evidence>
<evidence type="ECO:0000313" key="10">
    <source>
        <dbReference type="Proteomes" id="UP001199296"/>
    </source>
</evidence>
<feature type="transmembrane region" description="Helical" evidence="7">
    <location>
        <begin position="12"/>
        <end position="34"/>
    </location>
</feature>
<name>A0AAW4X1P7_9FIRM</name>
<dbReference type="Proteomes" id="UP001199296">
    <property type="component" value="Unassembled WGS sequence"/>
</dbReference>
<dbReference type="SUPFAM" id="SSF161098">
    <property type="entry name" value="MetI-like"/>
    <property type="match status" value="1"/>
</dbReference>
<feature type="transmembrane region" description="Helical" evidence="7">
    <location>
        <begin position="108"/>
        <end position="129"/>
    </location>
</feature>
<dbReference type="EMBL" id="JAJFAT010000016">
    <property type="protein sequence ID" value="MCC3145740.1"/>
    <property type="molecule type" value="Genomic_DNA"/>
</dbReference>
<dbReference type="InterPro" id="IPR051393">
    <property type="entry name" value="ABC_transporter_permease"/>
</dbReference>
<dbReference type="AlphaFoldDB" id="A0AAW4X1P7"/>
<evidence type="ECO:0000256" key="7">
    <source>
        <dbReference type="RuleBase" id="RU363032"/>
    </source>
</evidence>
<keyword evidence="10" id="KW-1185">Reference proteome</keyword>
<evidence type="ECO:0000256" key="4">
    <source>
        <dbReference type="ARBA" id="ARBA00022692"/>
    </source>
</evidence>
<dbReference type="PROSITE" id="PS50928">
    <property type="entry name" value="ABC_TM1"/>
    <property type="match status" value="1"/>
</dbReference>
<keyword evidence="4 7" id="KW-0812">Transmembrane</keyword>
<keyword evidence="2 7" id="KW-0813">Transport</keyword>
<dbReference type="RefSeq" id="WP_229346440.1">
    <property type="nucleotide sequence ID" value="NZ_JAJFAT010000016.1"/>
</dbReference>
<dbReference type="InterPro" id="IPR000515">
    <property type="entry name" value="MetI-like"/>
</dbReference>
<dbReference type="CDD" id="cd06261">
    <property type="entry name" value="TM_PBP2"/>
    <property type="match status" value="1"/>
</dbReference>
<dbReference type="PANTHER" id="PTHR30193:SF37">
    <property type="entry name" value="INNER MEMBRANE ABC TRANSPORTER PERMEASE PROTEIN YCJO"/>
    <property type="match status" value="1"/>
</dbReference>
<comment type="caution">
    <text evidence="9">The sequence shown here is derived from an EMBL/GenBank/DDBJ whole genome shotgun (WGS) entry which is preliminary data.</text>
</comment>
<evidence type="ECO:0000259" key="8">
    <source>
        <dbReference type="PROSITE" id="PS50928"/>
    </source>
</evidence>
<dbReference type="InterPro" id="IPR035906">
    <property type="entry name" value="MetI-like_sf"/>
</dbReference>
<evidence type="ECO:0000256" key="2">
    <source>
        <dbReference type="ARBA" id="ARBA00022448"/>
    </source>
</evidence>
<feature type="transmembrane region" description="Helical" evidence="7">
    <location>
        <begin position="216"/>
        <end position="238"/>
    </location>
</feature>
<dbReference type="GO" id="GO:0005886">
    <property type="term" value="C:plasma membrane"/>
    <property type="evidence" value="ECO:0007669"/>
    <property type="project" value="UniProtKB-SubCell"/>
</dbReference>
<feature type="transmembrane region" description="Helical" evidence="7">
    <location>
        <begin position="264"/>
        <end position="288"/>
    </location>
</feature>
<dbReference type="PANTHER" id="PTHR30193">
    <property type="entry name" value="ABC TRANSPORTER PERMEASE PROTEIN"/>
    <property type="match status" value="1"/>
</dbReference>
<feature type="transmembrane region" description="Helical" evidence="7">
    <location>
        <begin position="157"/>
        <end position="181"/>
    </location>
</feature>
<organism evidence="9 10">
    <name type="scientific">Halanaerobium polyolivorans</name>
    <dbReference type="NCBI Taxonomy" id="2886943"/>
    <lineage>
        <taxon>Bacteria</taxon>
        <taxon>Bacillati</taxon>
        <taxon>Bacillota</taxon>
        <taxon>Clostridia</taxon>
        <taxon>Halanaerobiales</taxon>
        <taxon>Halanaerobiaceae</taxon>
        <taxon>Halanaerobium</taxon>
    </lineage>
</organism>
<comment type="similarity">
    <text evidence="7">Belongs to the binding-protein-dependent transport system permease family.</text>
</comment>
<dbReference type="Gene3D" id="1.10.3720.10">
    <property type="entry name" value="MetI-like"/>
    <property type="match status" value="1"/>
</dbReference>
<gene>
    <name evidence="9" type="ORF">LJ207_10430</name>
</gene>
<dbReference type="GO" id="GO:0055085">
    <property type="term" value="P:transmembrane transport"/>
    <property type="evidence" value="ECO:0007669"/>
    <property type="project" value="InterPro"/>
</dbReference>
<evidence type="ECO:0000256" key="6">
    <source>
        <dbReference type="ARBA" id="ARBA00023136"/>
    </source>
</evidence>
<keyword evidence="6 7" id="KW-0472">Membrane</keyword>
<evidence type="ECO:0000256" key="5">
    <source>
        <dbReference type="ARBA" id="ARBA00022989"/>
    </source>
</evidence>
<keyword evidence="5 7" id="KW-1133">Transmembrane helix</keyword>
<proteinExistence type="inferred from homology"/>
<dbReference type="Pfam" id="PF00528">
    <property type="entry name" value="BPD_transp_1"/>
    <property type="match status" value="1"/>
</dbReference>
<feature type="domain" description="ABC transmembrane type-1" evidence="8">
    <location>
        <begin position="71"/>
        <end position="287"/>
    </location>
</feature>